<comment type="caution">
    <text evidence="1">The sequence shown here is derived from an EMBL/GenBank/DDBJ whole genome shotgun (WGS) entry which is preliminary data.</text>
</comment>
<name>A0A0F8Z4L9_9ZZZZ</name>
<dbReference type="AlphaFoldDB" id="A0A0F8Z4L9"/>
<organism evidence="1">
    <name type="scientific">marine sediment metagenome</name>
    <dbReference type="NCBI Taxonomy" id="412755"/>
    <lineage>
        <taxon>unclassified sequences</taxon>
        <taxon>metagenomes</taxon>
        <taxon>ecological metagenomes</taxon>
    </lineage>
</organism>
<proteinExistence type="predicted"/>
<gene>
    <name evidence="1" type="ORF">LCGC14_2740470</name>
</gene>
<reference evidence="1" key="1">
    <citation type="journal article" date="2015" name="Nature">
        <title>Complex archaea that bridge the gap between prokaryotes and eukaryotes.</title>
        <authorList>
            <person name="Spang A."/>
            <person name="Saw J.H."/>
            <person name="Jorgensen S.L."/>
            <person name="Zaremba-Niedzwiedzka K."/>
            <person name="Martijn J."/>
            <person name="Lind A.E."/>
            <person name="van Eijk R."/>
            <person name="Schleper C."/>
            <person name="Guy L."/>
            <person name="Ettema T.J."/>
        </authorList>
    </citation>
    <scope>NUCLEOTIDE SEQUENCE</scope>
</reference>
<protein>
    <submittedName>
        <fullName evidence="1">Uncharacterized protein</fullName>
    </submittedName>
</protein>
<dbReference type="EMBL" id="LAZR01049837">
    <property type="protein sequence ID" value="KKK88708.1"/>
    <property type="molecule type" value="Genomic_DNA"/>
</dbReference>
<sequence length="48" mass="5442">AVVKLGEDCRYDADDWVLSPELAQKYVEPVYQQALAALVLDRHAPKEQ</sequence>
<accession>A0A0F8Z4L9</accession>
<evidence type="ECO:0000313" key="1">
    <source>
        <dbReference type="EMBL" id="KKK88708.1"/>
    </source>
</evidence>
<feature type="non-terminal residue" evidence="1">
    <location>
        <position position="1"/>
    </location>
</feature>